<accession>A0A6A3AU00</accession>
<dbReference type="EMBL" id="VEPZ02000970">
    <property type="protein sequence ID" value="KAE8706372.1"/>
    <property type="molecule type" value="Genomic_DNA"/>
</dbReference>
<organism evidence="1 2">
    <name type="scientific">Hibiscus syriacus</name>
    <name type="common">Rose of Sharon</name>
    <dbReference type="NCBI Taxonomy" id="106335"/>
    <lineage>
        <taxon>Eukaryota</taxon>
        <taxon>Viridiplantae</taxon>
        <taxon>Streptophyta</taxon>
        <taxon>Embryophyta</taxon>
        <taxon>Tracheophyta</taxon>
        <taxon>Spermatophyta</taxon>
        <taxon>Magnoliopsida</taxon>
        <taxon>eudicotyledons</taxon>
        <taxon>Gunneridae</taxon>
        <taxon>Pentapetalae</taxon>
        <taxon>rosids</taxon>
        <taxon>malvids</taxon>
        <taxon>Malvales</taxon>
        <taxon>Malvaceae</taxon>
        <taxon>Malvoideae</taxon>
        <taxon>Hibiscus</taxon>
    </lineage>
</organism>
<comment type="caution">
    <text evidence="1">The sequence shown here is derived from an EMBL/GenBank/DDBJ whole genome shotgun (WGS) entry which is preliminary data.</text>
</comment>
<gene>
    <name evidence="1" type="ORF">F3Y22_tig00110393pilonHSYRG00008</name>
</gene>
<reference evidence="1" key="1">
    <citation type="submission" date="2019-09" db="EMBL/GenBank/DDBJ databases">
        <title>Draft genome information of white flower Hibiscus syriacus.</title>
        <authorList>
            <person name="Kim Y.-M."/>
        </authorList>
    </citation>
    <scope>NUCLEOTIDE SEQUENCE [LARGE SCALE GENOMIC DNA]</scope>
    <source>
        <strain evidence="1">YM2019G1</strain>
    </source>
</reference>
<dbReference type="Proteomes" id="UP000436088">
    <property type="component" value="Unassembled WGS sequence"/>
</dbReference>
<proteinExistence type="predicted"/>
<evidence type="ECO:0000313" key="1">
    <source>
        <dbReference type="EMBL" id="KAE8706372.1"/>
    </source>
</evidence>
<dbReference type="AlphaFoldDB" id="A0A6A3AU00"/>
<protein>
    <submittedName>
        <fullName evidence="1">Cation efflux family protein</fullName>
    </submittedName>
</protein>
<sequence length="253" mass="29162">MNNLRTDSSDYRAELLSPTPVGENHVIIRVSNRGRSRVFGYFGFTVIAGRYCGHRGHYCGHRGEQSWRLNMDKFNLPERRTESSCFSLGYYIKAFRRQRRLSKYYKRQEVLLKGFNEMDTFNELGVLPGSLSEEEEKQLARNERVVIIGIECGEFGAFPGKSFILWFTTYAMRQPNHYRYPIGKNRMQPVVLKDFNFLDKKQWWNSPGVCVDSCESHCKLDVVWQPPNSGGLKFNVDRTASRGAAGCGGMLRT</sequence>
<evidence type="ECO:0000313" key="2">
    <source>
        <dbReference type="Proteomes" id="UP000436088"/>
    </source>
</evidence>
<name>A0A6A3AU00_HIBSY</name>
<keyword evidence="2" id="KW-1185">Reference proteome</keyword>